<protein>
    <recommendedName>
        <fullName evidence="1">DUF6457 domain-containing protein</fullName>
    </recommendedName>
</protein>
<feature type="domain" description="DUF6457" evidence="1">
    <location>
        <begin position="6"/>
        <end position="84"/>
    </location>
</feature>
<dbReference type="KEGG" id="cfk:CFRA_02140"/>
<dbReference type="Pfam" id="PF20058">
    <property type="entry name" value="DUF6457"/>
    <property type="match status" value="1"/>
</dbReference>
<sequence>MSDPTQDKTANQWLREACEVLDIDYEGFRAVIPDLLDLTRDVAHGPSRPAAPLTAFLVGLAAGRDGAQLPGHGHDRVAQITERLRADGYLD</sequence>
<organism evidence="2 3">
    <name type="scientific">Corynebacterium frankenforstense DSM 45800</name>
    <dbReference type="NCBI Taxonomy" id="1437875"/>
    <lineage>
        <taxon>Bacteria</taxon>
        <taxon>Bacillati</taxon>
        <taxon>Actinomycetota</taxon>
        <taxon>Actinomycetes</taxon>
        <taxon>Mycobacteriales</taxon>
        <taxon>Corynebacteriaceae</taxon>
        <taxon>Corynebacterium</taxon>
    </lineage>
</organism>
<accession>A0A1L7CR28</accession>
<evidence type="ECO:0000313" key="2">
    <source>
        <dbReference type="EMBL" id="APT88269.1"/>
    </source>
</evidence>
<evidence type="ECO:0000313" key="3">
    <source>
        <dbReference type="Proteomes" id="UP000185434"/>
    </source>
</evidence>
<proteinExistence type="predicted"/>
<dbReference type="InterPro" id="IPR045598">
    <property type="entry name" value="DUF6457"/>
</dbReference>
<evidence type="ECO:0000259" key="1">
    <source>
        <dbReference type="Pfam" id="PF20058"/>
    </source>
</evidence>
<gene>
    <name evidence="2" type="ORF">CFRA_02140</name>
</gene>
<keyword evidence="3" id="KW-1185">Reference proteome</keyword>
<name>A0A1L7CR28_9CORY</name>
<dbReference type="EMBL" id="CP009247">
    <property type="protein sequence ID" value="APT88269.1"/>
    <property type="molecule type" value="Genomic_DNA"/>
</dbReference>
<reference evidence="2 3" key="1">
    <citation type="submission" date="2014-08" db="EMBL/GenBank/DDBJ databases">
        <title>Complete genome sequence of Corynebacterium frankenforstense ST18(T) (=DSM 45800(T)), isolated from raw cow milk.</title>
        <authorList>
            <person name="Ruckert C."/>
            <person name="Albersmeier A."/>
            <person name="Winkler A."/>
            <person name="Lipski A."/>
            <person name="Kalinowski J."/>
        </authorList>
    </citation>
    <scope>NUCLEOTIDE SEQUENCE [LARGE SCALE GENOMIC DNA]</scope>
    <source>
        <strain evidence="2 3">ST18</strain>
    </source>
</reference>
<dbReference type="STRING" id="1437875.CFRA_02140"/>
<dbReference type="Proteomes" id="UP000185434">
    <property type="component" value="Chromosome"/>
</dbReference>
<dbReference type="AlphaFoldDB" id="A0A1L7CR28"/>